<gene>
    <name evidence="3" type="ORF">SAMN02745136_00298</name>
</gene>
<keyword evidence="3" id="KW-0808">Transferase</keyword>
<dbReference type="Proteomes" id="UP000184386">
    <property type="component" value="Unassembled WGS sequence"/>
</dbReference>
<keyword evidence="4" id="KW-1185">Reference proteome</keyword>
<evidence type="ECO:0000259" key="2">
    <source>
        <dbReference type="PROSITE" id="PS50989"/>
    </source>
</evidence>
<dbReference type="RefSeq" id="WP_073272216.1">
    <property type="nucleotide sequence ID" value="NZ_FRAC01000006.1"/>
</dbReference>
<dbReference type="GO" id="GO:0009317">
    <property type="term" value="C:acetyl-CoA carboxylase complex"/>
    <property type="evidence" value="ECO:0007669"/>
    <property type="project" value="TreeGrafter"/>
</dbReference>
<sequence length="477" mass="51728">MNTAKQLSARERINALLDDNSFVEIGALVTKRNTDFNLNQKEIPSDGVITGYGIIDGNPVYVYSQDSSAGNGTIGEMHAKKITALYDLALKVGAPVIGLIDSAGLRLQEATDALNGLGEIYQKQAMASGIIPQITAILGPCGGGLAVLGALSDFSFMTESSGKLFVNSPNALKKNFTAKCDTTSAKFQAEAGNIDFVLEDEEAVIEAVRNLITLLPASFEDDASYDECYDDLNRLVPEEVFTDKDTSRILKEISDDTYFLEVKEEYAREMVTGFLRLNGMTVGAVANRRAVKSEEGELLFEHDGTLTTEGCLKAEKFVRFCDAFHIPVLSLTDTEGFQTEVSEEASIARAVAKLTFAFSSATVPKVNLITGKAYGSAYLAMNSKHIGADMVFALNKACVGMMEENEAVSIIYDKEEVDLKEKALEYKELQASAMSAAKRGYVDAVIEENSVRKHLIYAFEMLFTKSIPAGSGKHGTV</sequence>
<dbReference type="InterPro" id="IPR011763">
    <property type="entry name" value="COA_CT_C"/>
</dbReference>
<feature type="domain" description="CoA carboxyltransferase C-terminal" evidence="2">
    <location>
        <begin position="231"/>
        <end position="469"/>
    </location>
</feature>
<evidence type="ECO:0000313" key="3">
    <source>
        <dbReference type="EMBL" id="SHJ53025.1"/>
    </source>
</evidence>
<evidence type="ECO:0000259" key="1">
    <source>
        <dbReference type="PROSITE" id="PS50980"/>
    </source>
</evidence>
<proteinExistence type="predicted"/>
<dbReference type="PANTHER" id="PTHR43842:SF2">
    <property type="entry name" value="PROPIONYL-COA CARBOXYLASE BETA CHAIN, MITOCHONDRIAL"/>
    <property type="match status" value="1"/>
</dbReference>
<dbReference type="InterPro" id="IPR029045">
    <property type="entry name" value="ClpP/crotonase-like_dom_sf"/>
</dbReference>
<dbReference type="InterPro" id="IPR051047">
    <property type="entry name" value="AccD/PCCB"/>
</dbReference>
<dbReference type="AlphaFoldDB" id="A0A1M6K293"/>
<evidence type="ECO:0000313" key="4">
    <source>
        <dbReference type="Proteomes" id="UP000184386"/>
    </source>
</evidence>
<accession>A0A1M6K293</accession>
<dbReference type="PROSITE" id="PS50989">
    <property type="entry name" value="COA_CT_CTER"/>
    <property type="match status" value="1"/>
</dbReference>
<dbReference type="OrthoDB" id="9803706at2"/>
<reference evidence="3 4" key="1">
    <citation type="submission" date="2016-11" db="EMBL/GenBank/DDBJ databases">
        <authorList>
            <person name="Jaros S."/>
            <person name="Januszkiewicz K."/>
            <person name="Wedrychowicz H."/>
        </authorList>
    </citation>
    <scope>NUCLEOTIDE SEQUENCE [LARGE SCALE GENOMIC DNA]</scope>
    <source>
        <strain evidence="3 4">DSM 15929</strain>
    </source>
</reference>
<dbReference type="GO" id="GO:0016740">
    <property type="term" value="F:transferase activity"/>
    <property type="evidence" value="ECO:0007669"/>
    <property type="project" value="UniProtKB-KW"/>
</dbReference>
<dbReference type="Gene3D" id="3.90.226.10">
    <property type="entry name" value="2-enoyl-CoA Hydratase, Chain A, domain 1"/>
    <property type="match status" value="2"/>
</dbReference>
<name>A0A1M6K293_9FIRM</name>
<dbReference type="InterPro" id="IPR034733">
    <property type="entry name" value="AcCoA_carboxyl_beta"/>
</dbReference>
<protein>
    <submittedName>
        <fullName evidence="3">Acetyl-CoA carboxylase, carboxyltransferase component</fullName>
    </submittedName>
</protein>
<dbReference type="EMBL" id="FRAC01000006">
    <property type="protein sequence ID" value="SHJ53025.1"/>
    <property type="molecule type" value="Genomic_DNA"/>
</dbReference>
<organism evidence="3 4">
    <name type="scientific">Anaerocolumna jejuensis DSM 15929</name>
    <dbReference type="NCBI Taxonomy" id="1121322"/>
    <lineage>
        <taxon>Bacteria</taxon>
        <taxon>Bacillati</taxon>
        <taxon>Bacillota</taxon>
        <taxon>Clostridia</taxon>
        <taxon>Lachnospirales</taxon>
        <taxon>Lachnospiraceae</taxon>
        <taxon>Anaerocolumna</taxon>
    </lineage>
</organism>
<dbReference type="InterPro" id="IPR011762">
    <property type="entry name" value="COA_CT_N"/>
</dbReference>
<dbReference type="GO" id="GO:0004658">
    <property type="term" value="F:propionyl-CoA carboxylase activity"/>
    <property type="evidence" value="ECO:0007669"/>
    <property type="project" value="TreeGrafter"/>
</dbReference>
<dbReference type="Pfam" id="PF01039">
    <property type="entry name" value="Carboxyl_trans"/>
    <property type="match status" value="1"/>
</dbReference>
<dbReference type="PANTHER" id="PTHR43842">
    <property type="entry name" value="PROPIONYL-COA CARBOXYLASE BETA CHAIN"/>
    <property type="match status" value="1"/>
</dbReference>
<dbReference type="SUPFAM" id="SSF52096">
    <property type="entry name" value="ClpP/crotonase"/>
    <property type="match status" value="2"/>
</dbReference>
<dbReference type="STRING" id="1121322.SAMN02745136_00298"/>
<feature type="domain" description="CoA carboxyltransferase N-terminal" evidence="1">
    <location>
        <begin position="1"/>
        <end position="227"/>
    </location>
</feature>
<dbReference type="PROSITE" id="PS50980">
    <property type="entry name" value="COA_CT_NTER"/>
    <property type="match status" value="1"/>
</dbReference>